<dbReference type="EMBL" id="FOJY01000014">
    <property type="protein sequence ID" value="SFB22964.1"/>
    <property type="molecule type" value="Genomic_DNA"/>
</dbReference>
<feature type="domain" description="Solute-binding protein family 5" evidence="5">
    <location>
        <begin position="85"/>
        <end position="436"/>
    </location>
</feature>
<feature type="chain" id="PRO_5039037488" evidence="4">
    <location>
        <begin position="20"/>
        <end position="522"/>
    </location>
</feature>
<dbReference type="PANTHER" id="PTHR30290:SF81">
    <property type="entry name" value="OLIGOPEPTIDE-BINDING PROTEIN OPPA"/>
    <property type="match status" value="1"/>
</dbReference>
<proteinExistence type="inferred from homology"/>
<keyword evidence="7" id="KW-1185">Reference proteome</keyword>
<evidence type="ECO:0000256" key="2">
    <source>
        <dbReference type="ARBA" id="ARBA00005695"/>
    </source>
</evidence>
<dbReference type="InterPro" id="IPR039424">
    <property type="entry name" value="SBP_5"/>
</dbReference>
<evidence type="ECO:0000256" key="4">
    <source>
        <dbReference type="SAM" id="SignalP"/>
    </source>
</evidence>
<dbReference type="GO" id="GO:0042597">
    <property type="term" value="C:periplasmic space"/>
    <property type="evidence" value="ECO:0007669"/>
    <property type="project" value="UniProtKB-ARBA"/>
</dbReference>
<evidence type="ECO:0000313" key="7">
    <source>
        <dbReference type="Proteomes" id="UP000198838"/>
    </source>
</evidence>
<dbReference type="Gene3D" id="3.10.105.10">
    <property type="entry name" value="Dipeptide-binding Protein, Domain 3"/>
    <property type="match status" value="1"/>
</dbReference>
<dbReference type="InterPro" id="IPR030678">
    <property type="entry name" value="Peptide/Ni-bd"/>
</dbReference>
<dbReference type="AlphaFoldDB" id="A0A1I0ZBE3"/>
<evidence type="ECO:0000259" key="5">
    <source>
        <dbReference type="Pfam" id="PF00496"/>
    </source>
</evidence>
<dbReference type="Pfam" id="PF00496">
    <property type="entry name" value="SBP_bac_5"/>
    <property type="match status" value="1"/>
</dbReference>
<dbReference type="PROSITE" id="PS01040">
    <property type="entry name" value="SBP_BACTERIAL_5"/>
    <property type="match status" value="1"/>
</dbReference>
<sequence>MKKTLVLLMIAAMTFASLAGCGKEVSKSDKSSDKVSVSKEAQDSHVNIALFTYIEGMDPATDWCGWNLTRCGVGETLVTVNENMEIEPLLADSYEQVDDTTYSFHIRKGVKFSNGTELTPEIVKASIERSIENNSRGQDLKIDSIKVDGENVIFTTKEPFSAFVYNMTEPMTVIVDTTADTSNYDTKPICTGPYYVKEYVSEEKIELEANENYWDKVAEIKSITALNIDSDTKTDAILAGDIDLAQGPAATTLSNVEGNDDVDIVKVTGTRENDFWLNCKEDSPLGDVNLRLALSYAIDRDVVAKVAGNGYSSPLTTAFPETVGYDSDKVKGQNYDVDKAKECLENAGYKDSDSDGYVDKNGENLELKISLSSSSNSAVSETLQDMWEKIGVKTEIEMLEDTSTIRKNGDFDILADSGWQTVNAGDGQKYLANRWKTDSTDNYGKYTSEKFEAVLEKLDKAFDKDERIAAFVEAQQVLADESPCIWLYANDNITLVNSKKIGNVTVFPIDYYLVTNEWTLEN</sequence>
<dbReference type="InterPro" id="IPR023765">
    <property type="entry name" value="SBP_5_CS"/>
</dbReference>
<dbReference type="PANTHER" id="PTHR30290">
    <property type="entry name" value="PERIPLASMIC BINDING COMPONENT OF ABC TRANSPORTER"/>
    <property type="match status" value="1"/>
</dbReference>
<dbReference type="GO" id="GO:1904680">
    <property type="term" value="F:peptide transmembrane transporter activity"/>
    <property type="evidence" value="ECO:0007669"/>
    <property type="project" value="TreeGrafter"/>
</dbReference>
<name>A0A1I0ZBE3_9FIRM</name>
<dbReference type="STRING" id="1120918.SAMN05216249_11430"/>
<dbReference type="SUPFAM" id="SSF53850">
    <property type="entry name" value="Periplasmic binding protein-like II"/>
    <property type="match status" value="1"/>
</dbReference>
<dbReference type="GO" id="GO:0015833">
    <property type="term" value="P:peptide transport"/>
    <property type="evidence" value="ECO:0007669"/>
    <property type="project" value="TreeGrafter"/>
</dbReference>
<accession>A0A1I0ZBE3</accession>
<dbReference type="RefSeq" id="WP_242949112.1">
    <property type="nucleotide sequence ID" value="NZ_FOJY01000014.1"/>
</dbReference>
<dbReference type="GO" id="GO:0043190">
    <property type="term" value="C:ATP-binding cassette (ABC) transporter complex"/>
    <property type="evidence" value="ECO:0007669"/>
    <property type="project" value="InterPro"/>
</dbReference>
<dbReference type="Gene3D" id="3.40.190.10">
    <property type="entry name" value="Periplasmic binding protein-like II"/>
    <property type="match status" value="1"/>
</dbReference>
<keyword evidence="3 4" id="KW-0732">Signal</keyword>
<dbReference type="PIRSF" id="PIRSF002741">
    <property type="entry name" value="MppA"/>
    <property type="match status" value="1"/>
</dbReference>
<evidence type="ECO:0000256" key="3">
    <source>
        <dbReference type="ARBA" id="ARBA00022729"/>
    </source>
</evidence>
<feature type="signal peptide" evidence="4">
    <location>
        <begin position="1"/>
        <end position="19"/>
    </location>
</feature>
<evidence type="ECO:0000313" key="6">
    <source>
        <dbReference type="EMBL" id="SFB22964.1"/>
    </source>
</evidence>
<gene>
    <name evidence="6" type="ORF">SAMN05216249_11430</name>
</gene>
<dbReference type="PROSITE" id="PS51257">
    <property type="entry name" value="PROKAR_LIPOPROTEIN"/>
    <property type="match status" value="1"/>
</dbReference>
<protein>
    <submittedName>
        <fullName evidence="6">Peptide/nickel transport system substrate-binding protein</fullName>
    </submittedName>
</protein>
<comment type="subcellular location">
    <subcellularLocation>
        <location evidence="1">Cell membrane</location>
        <topology evidence="1">Lipid-anchor</topology>
    </subcellularLocation>
</comment>
<reference evidence="6 7" key="1">
    <citation type="submission" date="2016-10" db="EMBL/GenBank/DDBJ databases">
        <authorList>
            <person name="de Groot N.N."/>
        </authorList>
    </citation>
    <scope>NUCLEOTIDE SEQUENCE [LARGE SCALE GENOMIC DNA]</scope>
    <source>
        <strain evidence="6 7">DSM 5522</strain>
    </source>
</reference>
<evidence type="ECO:0000256" key="1">
    <source>
        <dbReference type="ARBA" id="ARBA00004193"/>
    </source>
</evidence>
<dbReference type="InterPro" id="IPR000914">
    <property type="entry name" value="SBP_5_dom"/>
</dbReference>
<organism evidence="6 7">
    <name type="scientific">Acetitomaculum ruminis DSM 5522</name>
    <dbReference type="NCBI Taxonomy" id="1120918"/>
    <lineage>
        <taxon>Bacteria</taxon>
        <taxon>Bacillati</taxon>
        <taxon>Bacillota</taxon>
        <taxon>Clostridia</taxon>
        <taxon>Lachnospirales</taxon>
        <taxon>Lachnospiraceae</taxon>
        <taxon>Acetitomaculum</taxon>
    </lineage>
</organism>
<comment type="similarity">
    <text evidence="2">Belongs to the bacterial solute-binding protein 5 family.</text>
</comment>
<dbReference type="Proteomes" id="UP000198838">
    <property type="component" value="Unassembled WGS sequence"/>
</dbReference>